<comment type="similarity">
    <text evidence="6">Belongs to the DEAD box helicase family.</text>
</comment>
<evidence type="ECO:0000313" key="13">
    <source>
        <dbReference type="Proteomes" id="UP001165190"/>
    </source>
</evidence>
<keyword evidence="4 6" id="KW-0067">ATP-binding</keyword>
<dbReference type="SUPFAM" id="SSF52540">
    <property type="entry name" value="P-loop containing nucleoside triphosphate hydrolases"/>
    <property type="match status" value="1"/>
</dbReference>
<keyword evidence="13" id="KW-1185">Reference proteome</keyword>
<feature type="compositionally biased region" description="Basic and acidic residues" evidence="9">
    <location>
        <begin position="1"/>
        <end position="15"/>
    </location>
</feature>
<keyword evidence="3 6" id="KW-0347">Helicase</keyword>
<keyword evidence="7" id="KW-0694">RNA-binding</keyword>
<dbReference type="Gene3D" id="3.40.50.300">
    <property type="entry name" value="P-loop containing nucleotide triphosphate hydrolases"/>
    <property type="match status" value="1"/>
</dbReference>
<dbReference type="PROSITE" id="PS51192">
    <property type="entry name" value="HELICASE_ATP_BIND_1"/>
    <property type="match status" value="1"/>
</dbReference>
<comment type="caution">
    <text evidence="12">The sequence shown here is derived from an EMBL/GenBank/DDBJ whole genome shotgun (WGS) entry which is preliminary data.</text>
</comment>
<dbReference type="SMART" id="SM00487">
    <property type="entry name" value="DEXDc"/>
    <property type="match status" value="1"/>
</dbReference>
<feature type="short sequence motif" description="Q motif" evidence="5">
    <location>
        <begin position="34"/>
        <end position="63"/>
    </location>
</feature>
<reference evidence="12" key="1">
    <citation type="submission" date="2023-05" db="EMBL/GenBank/DDBJ databases">
        <title>Genome and transcriptome analyses reveal genes involved in the formation of fine ridges on petal epidermal cells in Hibiscus trionum.</title>
        <authorList>
            <person name="Koshimizu S."/>
            <person name="Masuda S."/>
            <person name="Ishii T."/>
            <person name="Shirasu K."/>
            <person name="Hoshino A."/>
            <person name="Arita M."/>
        </authorList>
    </citation>
    <scope>NUCLEOTIDE SEQUENCE</scope>
    <source>
        <strain evidence="12">Hamamatsu line</strain>
    </source>
</reference>
<keyword evidence="8" id="KW-0175">Coiled coil</keyword>
<dbReference type="Pfam" id="PF00270">
    <property type="entry name" value="DEAD"/>
    <property type="match status" value="1"/>
</dbReference>
<feature type="coiled-coil region" evidence="8">
    <location>
        <begin position="552"/>
        <end position="593"/>
    </location>
</feature>
<feature type="domain" description="Helicase ATP-binding" evidence="10">
    <location>
        <begin position="66"/>
        <end position="257"/>
    </location>
</feature>
<gene>
    <name evidence="12" type="ORF">HRI_000992100</name>
</gene>
<dbReference type="GO" id="GO:0005524">
    <property type="term" value="F:ATP binding"/>
    <property type="evidence" value="ECO:0007669"/>
    <property type="project" value="UniProtKB-UniRule"/>
</dbReference>
<comment type="catalytic activity">
    <reaction evidence="7">
        <text>ATP + H2O = ADP + phosphate + H(+)</text>
        <dbReference type="Rhea" id="RHEA:13065"/>
        <dbReference type="ChEBI" id="CHEBI:15377"/>
        <dbReference type="ChEBI" id="CHEBI:15378"/>
        <dbReference type="ChEBI" id="CHEBI:30616"/>
        <dbReference type="ChEBI" id="CHEBI:43474"/>
        <dbReference type="ChEBI" id="CHEBI:456216"/>
        <dbReference type="EC" id="3.6.4.13"/>
    </reaction>
</comment>
<evidence type="ECO:0000256" key="7">
    <source>
        <dbReference type="RuleBase" id="RU365068"/>
    </source>
</evidence>
<evidence type="ECO:0000256" key="1">
    <source>
        <dbReference type="ARBA" id="ARBA00022741"/>
    </source>
</evidence>
<evidence type="ECO:0000259" key="10">
    <source>
        <dbReference type="PROSITE" id="PS51192"/>
    </source>
</evidence>
<dbReference type="InterPro" id="IPR014014">
    <property type="entry name" value="RNA_helicase_DEAD_Q_motif"/>
</dbReference>
<dbReference type="EC" id="3.6.4.13" evidence="7"/>
<name>A0A9W7H9M5_HIBTR</name>
<comment type="domain">
    <text evidence="7">The Q motif is unique to and characteristic of the DEAD box family of RNA helicases and controls ATP binding and hydrolysis.</text>
</comment>
<evidence type="ECO:0000256" key="5">
    <source>
        <dbReference type="PROSITE-ProRule" id="PRU00552"/>
    </source>
</evidence>
<feature type="region of interest" description="Disordered" evidence="9">
    <location>
        <begin position="1"/>
        <end position="21"/>
    </location>
</feature>
<keyword evidence="1 6" id="KW-0547">Nucleotide-binding</keyword>
<comment type="function">
    <text evidence="7">RNA helicase.</text>
</comment>
<dbReference type="PROSITE" id="PS00039">
    <property type="entry name" value="DEAD_ATP_HELICASE"/>
    <property type="match status" value="1"/>
</dbReference>
<dbReference type="OrthoDB" id="422663at2759"/>
<evidence type="ECO:0000256" key="2">
    <source>
        <dbReference type="ARBA" id="ARBA00022801"/>
    </source>
</evidence>
<dbReference type="InterPro" id="IPR011545">
    <property type="entry name" value="DEAD/DEAH_box_helicase_dom"/>
</dbReference>
<dbReference type="Proteomes" id="UP001165190">
    <property type="component" value="Unassembled WGS sequence"/>
</dbReference>
<proteinExistence type="inferred from homology"/>
<keyword evidence="2 6" id="KW-0378">Hydrolase</keyword>
<dbReference type="GO" id="GO:0003723">
    <property type="term" value="F:RNA binding"/>
    <property type="evidence" value="ECO:0007669"/>
    <property type="project" value="UniProtKB-UniRule"/>
</dbReference>
<evidence type="ECO:0000313" key="12">
    <source>
        <dbReference type="EMBL" id="GMI73228.1"/>
    </source>
</evidence>
<evidence type="ECO:0000256" key="8">
    <source>
        <dbReference type="SAM" id="Coils"/>
    </source>
</evidence>
<dbReference type="InterPro" id="IPR027417">
    <property type="entry name" value="P-loop_NTPase"/>
</dbReference>
<dbReference type="InterPro" id="IPR000629">
    <property type="entry name" value="RNA-helicase_DEAD-box_CS"/>
</dbReference>
<accession>A0A9W7H9M5</accession>
<organism evidence="12 13">
    <name type="scientific">Hibiscus trionum</name>
    <name type="common">Flower of an hour</name>
    <dbReference type="NCBI Taxonomy" id="183268"/>
    <lineage>
        <taxon>Eukaryota</taxon>
        <taxon>Viridiplantae</taxon>
        <taxon>Streptophyta</taxon>
        <taxon>Embryophyta</taxon>
        <taxon>Tracheophyta</taxon>
        <taxon>Spermatophyta</taxon>
        <taxon>Magnoliopsida</taxon>
        <taxon>eudicotyledons</taxon>
        <taxon>Gunneridae</taxon>
        <taxon>Pentapetalae</taxon>
        <taxon>rosids</taxon>
        <taxon>malvids</taxon>
        <taxon>Malvales</taxon>
        <taxon>Malvaceae</taxon>
        <taxon>Malvoideae</taxon>
        <taxon>Hibiscus</taxon>
    </lineage>
</organism>
<dbReference type="EMBL" id="BSYR01000010">
    <property type="protein sequence ID" value="GMI73228.1"/>
    <property type="molecule type" value="Genomic_DNA"/>
</dbReference>
<feature type="domain" description="DEAD-box RNA helicase Q" evidence="11">
    <location>
        <begin position="34"/>
        <end position="63"/>
    </location>
</feature>
<evidence type="ECO:0000256" key="9">
    <source>
        <dbReference type="SAM" id="MobiDB-lite"/>
    </source>
</evidence>
<dbReference type="GO" id="GO:0003724">
    <property type="term" value="F:RNA helicase activity"/>
    <property type="evidence" value="ECO:0007669"/>
    <property type="project" value="UniProtKB-EC"/>
</dbReference>
<evidence type="ECO:0000256" key="6">
    <source>
        <dbReference type="RuleBase" id="RU000492"/>
    </source>
</evidence>
<dbReference type="PROSITE" id="PS51195">
    <property type="entry name" value="Q_MOTIF"/>
    <property type="match status" value="1"/>
</dbReference>
<evidence type="ECO:0000256" key="3">
    <source>
        <dbReference type="ARBA" id="ARBA00022806"/>
    </source>
</evidence>
<protein>
    <recommendedName>
        <fullName evidence="7">ATP-dependent RNA helicase</fullName>
        <ecNumber evidence="7">3.6.4.13</ecNumber>
    </recommendedName>
</protein>
<sequence length="671" mass="73350">MEKSQTTNEGKEEKWSNNSNIKTQTKESKIYPCCSFSSLGLHPTVSDLLRKKFGFEAPTPVQAQAIPVILSGRHVLLNAETGLDKTIAYLAPIIHQLQGRNPRIERSHGTFALVLVPTRELCMQLYEILQQLLSSFTWIVPGCVMDGKNRNKAQARLRKGINILIATPGRLLDRLKDTSFVYTNLRWIVFDEADRILELGFGKDIEEILDVLGSRAGKSVGMGNPSESQRQNLLLSATLNEQVNHLAKISLENPVIGLDNMKMQPESSVYQIGSLGSNLDENLDHSSKLVSSSTGDCKLPAQSVQDRCGTLGDLMCGFNARREAGKRPASESSPSPSPAKKVKAGVPKGEPAFGVGNDEKIASPSPAKKVKAGVPKGEPAFGVGNDEKIATPTATKGIKISFCPSTKGSAADPVRQKTDDVPASPKTAVVPASQKTAAVPAPLPKSGKDGGAEELIGYDWVVKHWPISEVEALRKTHSIDMLKSGVGLLAQVVSANLAAIASMEETKEAMEVVSKEKEELQTKLSVAVQTDIAIGKAQQTDIAYQRLECQQKETMARNREKMIQEMAALQVELERERKEKQELEAKLQKEQLWRNMILEQVYKQGIIYRECALFEVQLKYGPLNLTEIPFEDLRPAPAGFNVFNPPAEALEQQRNRGGNEDATAAVGKNVD</sequence>
<evidence type="ECO:0000256" key="4">
    <source>
        <dbReference type="ARBA" id="ARBA00022840"/>
    </source>
</evidence>
<dbReference type="CDD" id="cd17949">
    <property type="entry name" value="DEADc_DDX31"/>
    <property type="match status" value="1"/>
</dbReference>
<dbReference type="GO" id="GO:0016787">
    <property type="term" value="F:hydrolase activity"/>
    <property type="evidence" value="ECO:0007669"/>
    <property type="project" value="UniProtKB-KW"/>
</dbReference>
<feature type="region of interest" description="Disordered" evidence="9">
    <location>
        <begin position="407"/>
        <end position="446"/>
    </location>
</feature>
<dbReference type="AlphaFoldDB" id="A0A9W7H9M5"/>
<dbReference type="InterPro" id="IPR014001">
    <property type="entry name" value="Helicase_ATP-bd"/>
</dbReference>
<evidence type="ECO:0000259" key="11">
    <source>
        <dbReference type="PROSITE" id="PS51195"/>
    </source>
</evidence>
<feature type="region of interest" description="Disordered" evidence="9">
    <location>
        <begin position="323"/>
        <end position="388"/>
    </location>
</feature>
<feature type="region of interest" description="Disordered" evidence="9">
    <location>
        <begin position="652"/>
        <end position="671"/>
    </location>
</feature>
<dbReference type="PANTHER" id="PTHR24031">
    <property type="entry name" value="RNA HELICASE"/>
    <property type="match status" value="1"/>
</dbReference>